<evidence type="ECO:0000313" key="1">
    <source>
        <dbReference type="EMBL" id="VDL85717.1"/>
    </source>
</evidence>
<organism evidence="1 2">
    <name type="scientific">Schistocephalus solidus</name>
    <name type="common">Tapeworm</name>
    <dbReference type="NCBI Taxonomy" id="70667"/>
    <lineage>
        <taxon>Eukaryota</taxon>
        <taxon>Metazoa</taxon>
        <taxon>Spiralia</taxon>
        <taxon>Lophotrochozoa</taxon>
        <taxon>Platyhelminthes</taxon>
        <taxon>Cestoda</taxon>
        <taxon>Eucestoda</taxon>
        <taxon>Diphyllobothriidea</taxon>
        <taxon>Diphyllobothriidae</taxon>
        <taxon>Schistocephalus</taxon>
    </lineage>
</organism>
<dbReference type="AlphaFoldDB" id="A0A3P7DCE0"/>
<name>A0A3P7DCE0_SCHSO</name>
<keyword evidence="2" id="KW-1185">Reference proteome</keyword>
<evidence type="ECO:0000313" key="2">
    <source>
        <dbReference type="Proteomes" id="UP000275846"/>
    </source>
</evidence>
<reference evidence="1 2" key="1">
    <citation type="submission" date="2018-11" db="EMBL/GenBank/DDBJ databases">
        <authorList>
            <consortium name="Pathogen Informatics"/>
        </authorList>
    </citation>
    <scope>NUCLEOTIDE SEQUENCE [LARGE SCALE GENOMIC DNA]</scope>
    <source>
        <strain evidence="1 2">NST_G2</strain>
    </source>
</reference>
<dbReference type="Proteomes" id="UP000275846">
    <property type="component" value="Unassembled WGS sequence"/>
</dbReference>
<proteinExistence type="predicted"/>
<dbReference type="OrthoDB" id="2624652at2759"/>
<accession>A0A3P7DCE0</accession>
<dbReference type="EMBL" id="UYSU01000383">
    <property type="protein sequence ID" value="VDL85717.1"/>
    <property type="molecule type" value="Genomic_DNA"/>
</dbReference>
<gene>
    <name evidence="1" type="ORF">SSLN_LOCUS507</name>
</gene>
<protein>
    <submittedName>
        <fullName evidence="1">Uncharacterized protein</fullName>
    </submittedName>
</protein>
<sequence>MKFSVPDACERIKDELTFLQQQCHNTFSNSNFFLPDLRPPLHNCHLFPRDYRHPLVRNSPPQRLPQC</sequence>